<dbReference type="RefSeq" id="WP_124343250.1">
    <property type="nucleotide sequence ID" value="NZ_BHYL01000190.1"/>
</dbReference>
<keyword evidence="1" id="KW-0472">Membrane</keyword>
<protein>
    <recommendedName>
        <fullName evidence="4">DUF3093 domain-containing protein</fullName>
    </recommendedName>
</protein>
<dbReference type="EMBL" id="BHYL01000190">
    <property type="protein sequence ID" value="GCD20742.1"/>
    <property type="molecule type" value="Genomic_DNA"/>
</dbReference>
<evidence type="ECO:0000313" key="3">
    <source>
        <dbReference type="Proteomes" id="UP000288246"/>
    </source>
</evidence>
<keyword evidence="1" id="KW-1133">Transmembrane helix</keyword>
<dbReference type="Proteomes" id="UP000288246">
    <property type="component" value="Unassembled WGS sequence"/>
</dbReference>
<dbReference type="OrthoDB" id="3217020at2"/>
<name>A0A401V1G2_9CELL</name>
<sequence>MPGTAPRPSSAPVPGPVWSERLWLGPWGWTLLVAFTLMLGVVLVPVDAVLAVAVALVALAGGLTAAVLLTPTVSVRDGVLRAGRAHIPVALLGDVTVLDADALRTELGPRLDARAHVCLRGWVRSGVRVELADPADPTPYWLVSSRRPEELARALTVGAQAR</sequence>
<comment type="caution">
    <text evidence="2">The sequence shown here is derived from an EMBL/GenBank/DDBJ whole genome shotgun (WGS) entry which is preliminary data.</text>
</comment>
<dbReference type="InterPro" id="IPR021443">
    <property type="entry name" value="DUF3093"/>
</dbReference>
<evidence type="ECO:0008006" key="4">
    <source>
        <dbReference type="Google" id="ProtNLM"/>
    </source>
</evidence>
<reference evidence="2 3" key="1">
    <citation type="submission" date="2018-11" db="EMBL/GenBank/DDBJ databases">
        <title>Draft genome sequence of Cellulomonas takizawaensis strain TKZ-21.</title>
        <authorList>
            <person name="Yamamura H."/>
            <person name="Hayashi T."/>
            <person name="Hamada M."/>
            <person name="Serisawa Y."/>
            <person name="Matsuyama K."/>
            <person name="Nakagawa Y."/>
            <person name="Otoguro M."/>
            <person name="Yanagida F."/>
            <person name="Hayakawa M."/>
        </authorList>
    </citation>
    <scope>NUCLEOTIDE SEQUENCE [LARGE SCALE GENOMIC DNA]</scope>
    <source>
        <strain evidence="2 3">TKZ-21</strain>
    </source>
</reference>
<dbReference type="AlphaFoldDB" id="A0A401V1G2"/>
<keyword evidence="3" id="KW-1185">Reference proteome</keyword>
<gene>
    <name evidence="2" type="ORF">CTKZ_23040</name>
</gene>
<proteinExistence type="predicted"/>
<keyword evidence="1" id="KW-0812">Transmembrane</keyword>
<feature type="transmembrane region" description="Helical" evidence="1">
    <location>
        <begin position="49"/>
        <end position="69"/>
    </location>
</feature>
<evidence type="ECO:0000313" key="2">
    <source>
        <dbReference type="EMBL" id="GCD20742.1"/>
    </source>
</evidence>
<dbReference type="Pfam" id="PF11292">
    <property type="entry name" value="DUF3093"/>
    <property type="match status" value="1"/>
</dbReference>
<accession>A0A401V1G2</accession>
<organism evidence="2 3">
    <name type="scientific">Cellulomonas algicola</name>
    <dbReference type="NCBI Taxonomy" id="2071633"/>
    <lineage>
        <taxon>Bacteria</taxon>
        <taxon>Bacillati</taxon>
        <taxon>Actinomycetota</taxon>
        <taxon>Actinomycetes</taxon>
        <taxon>Micrococcales</taxon>
        <taxon>Cellulomonadaceae</taxon>
        <taxon>Cellulomonas</taxon>
    </lineage>
</organism>
<feature type="transmembrane region" description="Helical" evidence="1">
    <location>
        <begin position="26"/>
        <end position="44"/>
    </location>
</feature>
<evidence type="ECO:0000256" key="1">
    <source>
        <dbReference type="SAM" id="Phobius"/>
    </source>
</evidence>